<sequence>MRPTGRLHLGHLHGVLKNWVQLQHEYECFFFVADFHALTTDYEESQNIEQYTFDTVVDWLAAGVNPGTATIFVQSRVPEHAELHLLLSMITPISWLERVPSFKDQQQKLSDRDLATYGFLGYPLLQAADILVYRAGWVPVGADQVAHVELTREVARRFNHIYGREPGFEDAAEAAVKKMSKKAARMYGNLRKEYLEKGDGEALERARALLAEQQNLSIGDRERLFGYLEGGGRIILPEPQSLLTKTAKMPGLDGEKMSKSYNNYISLREEPDSVEAKIRTMQTDPARVRRSDPGEPENCPVFALHEVYSTEEVRKWATQGCRSAGIGCVDCKKPLIDAINEEQLIYRQRAQQFEEEPDLVHAILAEGSEKARNLARETLDDVKEAIGPLDLLLYLIRRQNLDILNIKVAEITRQYMGYIDLMQALQLELAGEYLLMAAMLAEIKSRMLLPRPESLEEEEGDPRAELIRRLQEYEQIKTAAEGIDELPRIERDIFDVAASKPDLVRQHADPEVDLKEVLTALAAVLRRAEMFQKHEVKFEPLSVRERMGDVLALVNSQDGFVDFGELFKPSEGRMGVIVTFLAIMELVREALVEFVQTEAFAPIHVRGASGVVDHAPVFNTNYGGEADSDEAIEVDQDEDSDEDS</sequence>
<evidence type="ECO:0000256" key="8">
    <source>
        <dbReference type="ARBA" id="ARBA00030268"/>
    </source>
</evidence>
<dbReference type="HAMAP" id="MF_01805">
    <property type="entry name" value="ScpA"/>
    <property type="match status" value="1"/>
</dbReference>
<dbReference type="Gene3D" id="6.10.250.2410">
    <property type="match status" value="1"/>
</dbReference>
<dbReference type="NCBIfam" id="TIGR00233">
    <property type="entry name" value="trpS"/>
    <property type="match status" value="1"/>
</dbReference>
<comment type="catalytic activity">
    <reaction evidence="9">
        <text>tRNA(Trp) + L-tryptophan + ATP = L-tryptophyl-tRNA(Trp) + AMP + diphosphate + H(+)</text>
        <dbReference type="Rhea" id="RHEA:24080"/>
        <dbReference type="Rhea" id="RHEA-COMP:9671"/>
        <dbReference type="Rhea" id="RHEA-COMP:9705"/>
        <dbReference type="ChEBI" id="CHEBI:15378"/>
        <dbReference type="ChEBI" id="CHEBI:30616"/>
        <dbReference type="ChEBI" id="CHEBI:33019"/>
        <dbReference type="ChEBI" id="CHEBI:57912"/>
        <dbReference type="ChEBI" id="CHEBI:78442"/>
        <dbReference type="ChEBI" id="CHEBI:78535"/>
        <dbReference type="ChEBI" id="CHEBI:456215"/>
        <dbReference type="EC" id="6.1.1.2"/>
    </reaction>
</comment>
<keyword evidence="12" id="KW-1185">Reference proteome</keyword>
<evidence type="ECO:0000256" key="7">
    <source>
        <dbReference type="ARBA" id="ARBA00023146"/>
    </source>
</evidence>
<dbReference type="CDD" id="cd00806">
    <property type="entry name" value="TrpRS_core"/>
    <property type="match status" value="1"/>
</dbReference>
<dbReference type="InterPro" id="IPR002305">
    <property type="entry name" value="aa-tRNA-synth_Ic"/>
</dbReference>
<dbReference type="EMBL" id="CAJNIZ010000001">
    <property type="protein sequence ID" value="CAE7149213.1"/>
    <property type="molecule type" value="Genomic_DNA"/>
</dbReference>
<dbReference type="EC" id="6.1.1.2" evidence="2"/>
<protein>
    <recommendedName>
        <fullName evidence="2">tryptophan--tRNA ligase</fullName>
        <ecNumber evidence="2">6.1.1.2</ecNumber>
    </recommendedName>
    <alternativeName>
        <fullName evidence="8">Tryptophanyl-tRNA synthetase</fullName>
    </alternativeName>
</protein>
<evidence type="ECO:0000313" key="12">
    <source>
        <dbReference type="Proteomes" id="UP000649617"/>
    </source>
</evidence>
<dbReference type="SUPFAM" id="SSF52374">
    <property type="entry name" value="Nucleotidylyl transferase"/>
    <property type="match status" value="1"/>
</dbReference>
<feature type="region of interest" description="Disordered" evidence="10">
    <location>
        <begin position="621"/>
        <end position="644"/>
    </location>
</feature>
<dbReference type="PROSITE" id="PS00178">
    <property type="entry name" value="AA_TRNA_LIGASE_I"/>
    <property type="match status" value="1"/>
</dbReference>
<keyword evidence="6" id="KW-0648">Protein biosynthesis</keyword>
<dbReference type="GO" id="GO:0005524">
    <property type="term" value="F:ATP binding"/>
    <property type="evidence" value="ECO:0007669"/>
    <property type="project" value="UniProtKB-KW"/>
</dbReference>
<proteinExistence type="inferred from homology"/>
<comment type="similarity">
    <text evidence="1">Belongs to the class-I aminoacyl-tRNA synthetase family.</text>
</comment>
<evidence type="ECO:0000256" key="6">
    <source>
        <dbReference type="ARBA" id="ARBA00022917"/>
    </source>
</evidence>
<dbReference type="GO" id="GO:0005829">
    <property type="term" value="C:cytosol"/>
    <property type="evidence" value="ECO:0007669"/>
    <property type="project" value="TreeGrafter"/>
</dbReference>
<dbReference type="PRINTS" id="PR01039">
    <property type="entry name" value="TRNASYNTHTRP"/>
</dbReference>
<dbReference type="InterPro" id="IPR050203">
    <property type="entry name" value="Trp-tRNA_synthetase"/>
</dbReference>
<keyword evidence="3" id="KW-0436">Ligase</keyword>
<comment type="caution">
    <text evidence="11">The sequence shown here is derived from an EMBL/GenBank/DDBJ whole genome shotgun (WGS) entry which is preliminary data.</text>
</comment>
<dbReference type="GO" id="GO:0006436">
    <property type="term" value="P:tryptophanyl-tRNA aminoacylation"/>
    <property type="evidence" value="ECO:0007669"/>
    <property type="project" value="InterPro"/>
</dbReference>
<organism evidence="11 12">
    <name type="scientific">Symbiodinium pilosum</name>
    <name type="common">Dinoflagellate</name>
    <dbReference type="NCBI Taxonomy" id="2952"/>
    <lineage>
        <taxon>Eukaryota</taxon>
        <taxon>Sar</taxon>
        <taxon>Alveolata</taxon>
        <taxon>Dinophyceae</taxon>
        <taxon>Suessiales</taxon>
        <taxon>Symbiodiniaceae</taxon>
        <taxon>Symbiodinium</taxon>
    </lineage>
</organism>
<dbReference type="PANTHER" id="PTHR43766">
    <property type="entry name" value="TRYPTOPHAN--TRNA LIGASE, MITOCHONDRIAL"/>
    <property type="match status" value="1"/>
</dbReference>
<dbReference type="FunFam" id="1.10.240.10:FF:000005">
    <property type="entry name" value="Tryptophan--tRNA ligase"/>
    <property type="match status" value="1"/>
</dbReference>
<dbReference type="Gene3D" id="3.40.50.620">
    <property type="entry name" value="HUPs"/>
    <property type="match status" value="1"/>
</dbReference>
<keyword evidence="5" id="KW-0067">ATP-binding</keyword>
<evidence type="ECO:0000313" key="11">
    <source>
        <dbReference type="EMBL" id="CAE7149213.1"/>
    </source>
</evidence>
<dbReference type="OrthoDB" id="15808at2759"/>
<dbReference type="Proteomes" id="UP000649617">
    <property type="component" value="Unassembled WGS sequence"/>
</dbReference>
<dbReference type="InterPro" id="IPR002306">
    <property type="entry name" value="Trp-tRNA-ligase"/>
</dbReference>
<dbReference type="GO" id="GO:0004830">
    <property type="term" value="F:tryptophan-tRNA ligase activity"/>
    <property type="evidence" value="ECO:0007669"/>
    <property type="project" value="UniProtKB-EC"/>
</dbReference>
<evidence type="ECO:0000256" key="10">
    <source>
        <dbReference type="SAM" id="MobiDB-lite"/>
    </source>
</evidence>
<evidence type="ECO:0000256" key="1">
    <source>
        <dbReference type="ARBA" id="ARBA00005594"/>
    </source>
</evidence>
<evidence type="ECO:0000256" key="3">
    <source>
        <dbReference type="ARBA" id="ARBA00022598"/>
    </source>
</evidence>
<dbReference type="Gene3D" id="1.10.240.10">
    <property type="entry name" value="Tyrosyl-Transfer RNA Synthetase"/>
    <property type="match status" value="1"/>
</dbReference>
<accession>A0A812INV9</accession>
<dbReference type="PANTHER" id="PTHR43766:SF1">
    <property type="entry name" value="TRYPTOPHAN--TRNA LIGASE, MITOCHONDRIAL"/>
    <property type="match status" value="1"/>
</dbReference>
<gene>
    <name evidence="11" type="primary">trpS</name>
    <name evidence="11" type="ORF">SPIL2461_LOCUS98</name>
</gene>
<evidence type="ECO:0000256" key="4">
    <source>
        <dbReference type="ARBA" id="ARBA00022741"/>
    </source>
</evidence>
<evidence type="ECO:0000256" key="2">
    <source>
        <dbReference type="ARBA" id="ARBA00013161"/>
    </source>
</evidence>
<name>A0A812INV9_SYMPI</name>
<dbReference type="InterPro" id="IPR014729">
    <property type="entry name" value="Rossmann-like_a/b/a_fold"/>
</dbReference>
<evidence type="ECO:0000256" key="5">
    <source>
        <dbReference type="ARBA" id="ARBA00022840"/>
    </source>
</evidence>
<dbReference type="Pfam" id="PF00579">
    <property type="entry name" value="tRNA-synt_1b"/>
    <property type="match status" value="2"/>
</dbReference>
<dbReference type="Pfam" id="PF02616">
    <property type="entry name" value="SMC_ScpA"/>
    <property type="match status" value="1"/>
</dbReference>
<evidence type="ECO:0000256" key="9">
    <source>
        <dbReference type="ARBA" id="ARBA00049929"/>
    </source>
</evidence>
<dbReference type="InterPro" id="IPR001412">
    <property type="entry name" value="aa-tRNA-synth_I_CS"/>
</dbReference>
<feature type="compositionally biased region" description="Acidic residues" evidence="10">
    <location>
        <begin position="626"/>
        <end position="644"/>
    </location>
</feature>
<reference evidence="11" key="1">
    <citation type="submission" date="2021-02" db="EMBL/GenBank/DDBJ databases">
        <authorList>
            <person name="Dougan E. K."/>
            <person name="Rhodes N."/>
            <person name="Thang M."/>
            <person name="Chan C."/>
        </authorList>
    </citation>
    <scope>NUCLEOTIDE SEQUENCE</scope>
</reference>
<dbReference type="AlphaFoldDB" id="A0A812INV9"/>
<keyword evidence="7" id="KW-0030">Aminoacyl-tRNA synthetase</keyword>
<keyword evidence="4" id="KW-0547">Nucleotide-binding</keyword>
<dbReference type="NCBIfam" id="NF008922">
    <property type="entry name" value="PRK12283.1"/>
    <property type="match status" value="1"/>
</dbReference>
<dbReference type="InterPro" id="IPR003768">
    <property type="entry name" value="ScpA"/>
</dbReference>